<dbReference type="InterPro" id="IPR039261">
    <property type="entry name" value="FNR_nucleotide-bd"/>
</dbReference>
<evidence type="ECO:0000256" key="9">
    <source>
        <dbReference type="ARBA" id="ARBA00022857"/>
    </source>
</evidence>
<keyword evidence="17" id="KW-1185">Reference proteome</keyword>
<comment type="pathway">
    <text evidence="3">Sulfur metabolism; hydrogen sulfide biosynthesis; hydrogen sulfide from sulfite (NADPH route): step 1/1.</text>
</comment>
<dbReference type="InterPro" id="IPR017938">
    <property type="entry name" value="Riboflavin_synthase-like_b-brl"/>
</dbReference>
<evidence type="ECO:0000256" key="5">
    <source>
        <dbReference type="ARBA" id="ARBA00022448"/>
    </source>
</evidence>
<dbReference type="GO" id="GO:0050660">
    <property type="term" value="F:flavin adenine dinucleotide binding"/>
    <property type="evidence" value="ECO:0000318"/>
    <property type="project" value="GO_Central"/>
</dbReference>
<keyword evidence="5" id="KW-0813">Transport</keyword>
<dbReference type="InterPro" id="IPR017927">
    <property type="entry name" value="FAD-bd_FR_type"/>
</dbReference>
<dbReference type="VEuPathDB" id="FungiDB:SJAG_01693"/>
<dbReference type="HOGENOM" id="CLU_003662_1_0_1"/>
<keyword evidence="10" id="KW-0249">Electron transport</keyword>
<dbReference type="GO" id="GO:0004783">
    <property type="term" value="F:sulfite reductase (NADPH) activity"/>
    <property type="evidence" value="ECO:0007669"/>
    <property type="project" value="UniProtKB-EC"/>
</dbReference>
<dbReference type="GO" id="GO:0009337">
    <property type="term" value="C:sulfite reductase complex (NADPH)"/>
    <property type="evidence" value="ECO:0007669"/>
    <property type="project" value="EnsemblFungi"/>
</dbReference>
<dbReference type="PANTHER" id="PTHR19384:SF109">
    <property type="entry name" value="SULFITE REDUCTASE [NADPH] FLAVOPROTEIN COMPONENT"/>
    <property type="match status" value="1"/>
</dbReference>
<evidence type="ECO:0000256" key="4">
    <source>
        <dbReference type="ARBA" id="ARBA00012604"/>
    </source>
</evidence>
<dbReference type="Gene3D" id="2.40.30.10">
    <property type="entry name" value="Translation factors"/>
    <property type="match status" value="1"/>
</dbReference>
<dbReference type="InterPro" id="IPR009014">
    <property type="entry name" value="Transketo_C/PFOR_II"/>
</dbReference>
<dbReference type="GO" id="GO:0000103">
    <property type="term" value="P:sulfate assimilation"/>
    <property type="evidence" value="ECO:0007669"/>
    <property type="project" value="EnsemblFungi"/>
</dbReference>
<organism evidence="15 17">
    <name type="scientific">Schizosaccharomyces japonicus (strain yFS275 / FY16936)</name>
    <name type="common">Fission yeast</name>
    <dbReference type="NCBI Taxonomy" id="402676"/>
    <lineage>
        <taxon>Eukaryota</taxon>
        <taxon>Fungi</taxon>
        <taxon>Dikarya</taxon>
        <taxon>Ascomycota</taxon>
        <taxon>Taphrinomycotina</taxon>
        <taxon>Schizosaccharomycetes</taxon>
        <taxon>Schizosaccharomycetales</taxon>
        <taxon>Schizosaccharomycetaceae</taxon>
        <taxon>Schizosaccharomyces</taxon>
    </lineage>
</organism>
<dbReference type="CDD" id="cd06207">
    <property type="entry name" value="CyPoR_like"/>
    <property type="match status" value="1"/>
</dbReference>
<keyword evidence="6" id="KW-0285">Flavoprotein</keyword>
<dbReference type="InterPro" id="IPR003097">
    <property type="entry name" value="CysJ-like_FAD-binding"/>
</dbReference>
<keyword evidence="8" id="KW-0274">FAD</keyword>
<evidence type="ECO:0000256" key="10">
    <source>
        <dbReference type="ARBA" id="ARBA00022982"/>
    </source>
</evidence>
<dbReference type="OrthoDB" id="1856718at2759"/>
<evidence type="ECO:0000313" key="17">
    <source>
        <dbReference type="Proteomes" id="UP000001744"/>
    </source>
</evidence>
<keyword evidence="9" id="KW-0521">NADP</keyword>
<dbReference type="GO" id="GO:0010181">
    <property type="term" value="F:FMN binding"/>
    <property type="evidence" value="ECO:0000318"/>
    <property type="project" value="GO_Central"/>
</dbReference>
<dbReference type="SUPFAM" id="SSF52343">
    <property type="entry name" value="Ferredoxin reductase-like, C-terminal NADP-linked domain"/>
    <property type="match status" value="1"/>
</dbReference>
<dbReference type="JaponicusDB" id="SJAG_01693">
    <property type="gene designation" value="met10"/>
</dbReference>
<dbReference type="RefSeq" id="XP_002172938.1">
    <property type="nucleotide sequence ID" value="XM_002172902.2"/>
</dbReference>
<keyword evidence="7" id="KW-0288">FMN</keyword>
<dbReference type="InterPro" id="IPR001433">
    <property type="entry name" value="OxRdtase_FAD/NAD-bd"/>
</dbReference>
<dbReference type="GO" id="GO:0005829">
    <property type="term" value="C:cytosol"/>
    <property type="evidence" value="ECO:0000318"/>
    <property type="project" value="GO_Central"/>
</dbReference>
<dbReference type="FunFam" id="1.20.990.10:FF:000010">
    <property type="entry name" value="Sulfite reductase [NADPH] flavoprotein component"/>
    <property type="match status" value="1"/>
</dbReference>
<dbReference type="Gene3D" id="3.40.920.10">
    <property type="entry name" value="Pyruvate-ferredoxin oxidoreductase, PFOR, domain III"/>
    <property type="match status" value="1"/>
</dbReference>
<proteinExistence type="predicted"/>
<comment type="cofactor">
    <cofactor evidence="2">
        <name>FAD</name>
        <dbReference type="ChEBI" id="CHEBI:57692"/>
    </cofactor>
</comment>
<dbReference type="AlphaFoldDB" id="B6JYM7"/>
<sequence>MTKEVTSNNFAAVHKAIEQIVYTLSGRIFSYAEHVPLDRYLKQWYESGQKNGFAEQVEFHGVETRSGAAGFLLGSYTSAVSSSGVYSLLTASSCLPLLRPMLSYTHRLYSGSKPLVLHVAALSYEANEFHVDNASLLDFAYTSDFATISSFALEDAAHISLASTLAAKAGPVVHAYEYDTLTTTFVPNEASVSASKTVECFHSFVPAEGVTANAIAALEHVNKHFGTKYAPVEYYGPATATQVIVAFGSKELQKARALASRTSNVGVAAIRVFPVIEESFARVIPKTCKKLVVASQTKLTALDTHSTFFSVVFATAASALPKVQVVEARYSDVDGISESVLAAELDLSSELSAVSASSLVETTFRIWEEDSVESLANALALVHASRDVEQNVVYRTLYDNQLFLGLRVSNVQVSKSSAKLPGLTDEEPKADVTILTSEKIANHVRVLANVADRSLCIVYTAVNPADAAKKLPAVFVKDVVEKDIRLVFANPNEQTHALNLVLLAAYFVQLKRNGADSTSVPSLKKNFATLGWDADEFDAVVKDLEGQAEPVKLNPDVLKELQLPEDELPTSAKENSFEANTVKELEEEVLPQSGNLNTVAKQLIFKEAYGQQELPRPNAPAKICTVRVKSNKRLTPRDYNRNIFHIEFDIGESGLTYDIGEALGVYGVNNKANVEKFIADYGLKANEVIYVPSLTHPGNWESNTVFQALSHTLDIFGKPTKQFYQTMAEYAADPKEKRQLEVLISPAGAADLQRRSEVDMLTYADLLLEFKSAKMTAVDLARHVPVLKRREYSISSSQRKHKDAIHLLVVVVGWTDPMGRDRYGQCSHYLSQLQIGDTVCVAVKPSVMKLPDSPKKPIVMAGLGTGLAPFRAFLQYKEWQWSQGIASGDVILYLGSRTQREEYLYGEDWEAYHAAGLLTHIGQAFSRDQPYKIYIQDVMRSTKALLKKALIDEGGSFYLCGPTWPLPEITSVLEEVIQSSSSEPVDTRKVIEQWKEDRRFVIEVY</sequence>
<dbReference type="STRING" id="402676.B6JYM7"/>
<evidence type="ECO:0000256" key="8">
    <source>
        <dbReference type="ARBA" id="ARBA00022827"/>
    </source>
</evidence>
<dbReference type="Gene3D" id="3.40.50.80">
    <property type="entry name" value="Nucleotide-binding domain of ferredoxin-NADP reductase (FNR) module"/>
    <property type="match status" value="1"/>
</dbReference>
<dbReference type="Pfam" id="PF00175">
    <property type="entry name" value="NAD_binding_1"/>
    <property type="match status" value="1"/>
</dbReference>
<dbReference type="Proteomes" id="UP000001744">
    <property type="component" value="Unassembled WGS sequence"/>
</dbReference>
<evidence type="ECO:0000256" key="7">
    <source>
        <dbReference type="ARBA" id="ARBA00022643"/>
    </source>
</evidence>
<dbReference type="Pfam" id="PF00667">
    <property type="entry name" value="FAD_binding_1"/>
    <property type="match status" value="1"/>
</dbReference>
<evidence type="ECO:0000256" key="6">
    <source>
        <dbReference type="ARBA" id="ARBA00022630"/>
    </source>
</evidence>
<evidence type="ECO:0000256" key="3">
    <source>
        <dbReference type="ARBA" id="ARBA00004774"/>
    </source>
</evidence>
<evidence type="ECO:0000256" key="1">
    <source>
        <dbReference type="ARBA" id="ARBA00001917"/>
    </source>
</evidence>
<comment type="function">
    <text evidence="13">This enzyme catalyzes the 6-electron reduction of sulfite to sulfide. This is one of several activities required for the biosynthesis of L-cysteine from sulfate.</text>
</comment>
<dbReference type="EMBL" id="KE651168">
    <property type="protein sequence ID" value="EEB06645.1"/>
    <property type="molecule type" value="Genomic_DNA"/>
</dbReference>
<dbReference type="Gene3D" id="1.20.990.10">
    <property type="entry name" value="NADPH-cytochrome p450 Reductase, Chain A, domain 3"/>
    <property type="match status" value="1"/>
</dbReference>
<dbReference type="Gene3D" id="3.40.50.920">
    <property type="match status" value="1"/>
</dbReference>
<dbReference type="GO" id="GO:0016491">
    <property type="term" value="F:oxidoreductase activity"/>
    <property type="evidence" value="ECO:0000318"/>
    <property type="project" value="GO_Central"/>
</dbReference>
<dbReference type="PRINTS" id="PR00371">
    <property type="entry name" value="FPNCR"/>
</dbReference>
<dbReference type="PANTHER" id="PTHR19384">
    <property type="entry name" value="NITRIC OXIDE SYNTHASE-RELATED"/>
    <property type="match status" value="1"/>
</dbReference>
<comment type="cofactor">
    <cofactor evidence="1">
        <name>FMN</name>
        <dbReference type="ChEBI" id="CHEBI:58210"/>
    </cofactor>
</comment>
<dbReference type="PROSITE" id="PS51384">
    <property type="entry name" value="FAD_FR"/>
    <property type="match status" value="1"/>
</dbReference>
<dbReference type="GeneID" id="7049857"/>
<dbReference type="SUPFAM" id="SSF52922">
    <property type="entry name" value="TK C-terminal domain-like"/>
    <property type="match status" value="1"/>
</dbReference>
<evidence type="ECO:0000256" key="12">
    <source>
        <dbReference type="ARBA" id="ARBA00052219"/>
    </source>
</evidence>
<evidence type="ECO:0000313" key="16">
    <source>
        <dbReference type="JaponicusDB" id="SJAG_01693"/>
    </source>
</evidence>
<feature type="domain" description="FAD-binding FR-type" evidence="14">
    <location>
        <begin position="621"/>
        <end position="852"/>
    </location>
</feature>
<dbReference type="EC" id="1.8.1.2" evidence="4"/>
<dbReference type="InterPro" id="IPR002869">
    <property type="entry name" value="Pyrv_flavodox_OxRed_cen"/>
</dbReference>
<protein>
    <recommendedName>
        <fullName evidence="4">assimilatory sulfite reductase (NADPH)</fullName>
        <ecNumber evidence="4">1.8.1.2</ecNumber>
    </recommendedName>
</protein>
<name>B6JYM7_SCHJY</name>
<dbReference type="SUPFAM" id="SSF63380">
    <property type="entry name" value="Riboflavin synthase domain-like"/>
    <property type="match status" value="1"/>
</dbReference>
<dbReference type="OMA" id="DYDRYIF"/>
<dbReference type="eggNOG" id="KOG1158">
    <property type="taxonomic scope" value="Eukaryota"/>
</dbReference>
<reference evidence="15 17" key="1">
    <citation type="journal article" date="2011" name="Science">
        <title>Comparative functional genomics of the fission yeasts.</title>
        <authorList>
            <person name="Rhind N."/>
            <person name="Chen Z."/>
            <person name="Yassour M."/>
            <person name="Thompson D.A."/>
            <person name="Haas B.J."/>
            <person name="Habib N."/>
            <person name="Wapinski I."/>
            <person name="Roy S."/>
            <person name="Lin M.F."/>
            <person name="Heiman D.I."/>
            <person name="Young S.K."/>
            <person name="Furuya K."/>
            <person name="Guo Y."/>
            <person name="Pidoux A."/>
            <person name="Chen H.M."/>
            <person name="Robbertse B."/>
            <person name="Goldberg J.M."/>
            <person name="Aoki K."/>
            <person name="Bayne E.H."/>
            <person name="Berlin A.M."/>
            <person name="Desjardins C.A."/>
            <person name="Dobbs E."/>
            <person name="Dukaj L."/>
            <person name="Fan L."/>
            <person name="FitzGerald M.G."/>
            <person name="French C."/>
            <person name="Gujja S."/>
            <person name="Hansen K."/>
            <person name="Keifenheim D."/>
            <person name="Levin J.Z."/>
            <person name="Mosher R.A."/>
            <person name="Mueller C.A."/>
            <person name="Pfiffner J."/>
            <person name="Priest M."/>
            <person name="Russ C."/>
            <person name="Smialowska A."/>
            <person name="Swoboda P."/>
            <person name="Sykes S.M."/>
            <person name="Vaughn M."/>
            <person name="Vengrova S."/>
            <person name="Yoder R."/>
            <person name="Zeng Q."/>
            <person name="Allshire R."/>
            <person name="Baulcombe D."/>
            <person name="Birren B.W."/>
            <person name="Brown W."/>
            <person name="Ekwall K."/>
            <person name="Kellis M."/>
            <person name="Leatherwood J."/>
            <person name="Levin H."/>
            <person name="Margalit H."/>
            <person name="Martienssen R."/>
            <person name="Nieduszynski C.A."/>
            <person name="Spatafora J.W."/>
            <person name="Friedman N."/>
            <person name="Dalgaard J.Z."/>
            <person name="Baumann P."/>
            <person name="Niki H."/>
            <person name="Regev A."/>
            <person name="Nusbaum C."/>
        </authorList>
    </citation>
    <scope>NUCLEOTIDE SEQUENCE [LARGE SCALE GENOMIC DNA]</scope>
    <source>
        <strain evidence="17">yFS275 / FY16936</strain>
    </source>
</reference>
<dbReference type="Gene3D" id="3.40.50.970">
    <property type="match status" value="1"/>
</dbReference>
<gene>
    <name evidence="16" type="primary">met10</name>
    <name evidence="15" type="ORF">SJAG_01693</name>
</gene>
<accession>B6JYM7</accession>
<evidence type="ECO:0000256" key="13">
    <source>
        <dbReference type="ARBA" id="ARBA00059320"/>
    </source>
</evidence>
<comment type="catalytic activity">
    <reaction evidence="12">
        <text>hydrogen sulfide + 3 NADP(+) + 3 H2O = sulfite + 3 NADPH + 4 H(+)</text>
        <dbReference type="Rhea" id="RHEA:13801"/>
        <dbReference type="ChEBI" id="CHEBI:15377"/>
        <dbReference type="ChEBI" id="CHEBI:15378"/>
        <dbReference type="ChEBI" id="CHEBI:17359"/>
        <dbReference type="ChEBI" id="CHEBI:29919"/>
        <dbReference type="ChEBI" id="CHEBI:57783"/>
        <dbReference type="ChEBI" id="CHEBI:58349"/>
        <dbReference type="EC" id="1.8.1.2"/>
    </reaction>
</comment>
<evidence type="ECO:0000256" key="11">
    <source>
        <dbReference type="ARBA" id="ARBA00023002"/>
    </source>
</evidence>
<evidence type="ECO:0000313" key="15">
    <source>
        <dbReference type="EMBL" id="EEB06645.1"/>
    </source>
</evidence>
<dbReference type="InterPro" id="IPR023173">
    <property type="entry name" value="NADPH_Cyt_P450_Rdtase_alpha"/>
</dbReference>
<keyword evidence="11" id="KW-0560">Oxidoreductase</keyword>
<evidence type="ECO:0000256" key="2">
    <source>
        <dbReference type="ARBA" id="ARBA00001974"/>
    </source>
</evidence>
<dbReference type="InterPro" id="IPR001709">
    <property type="entry name" value="Flavoprot_Pyr_Nucl_cyt_Rdtase"/>
</dbReference>
<evidence type="ECO:0000259" key="14">
    <source>
        <dbReference type="PROSITE" id="PS51384"/>
    </source>
</evidence>
<dbReference type="SUPFAM" id="SSF53323">
    <property type="entry name" value="Pyruvate-ferredoxin oxidoreductase, PFOR, domain III"/>
    <property type="match status" value="1"/>
</dbReference>